<dbReference type="Proteomes" id="UP000886885">
    <property type="component" value="Chromosome 19D"/>
</dbReference>
<protein>
    <submittedName>
        <fullName evidence="1">Uncharacterized protein</fullName>
    </submittedName>
</protein>
<organism evidence="1 2">
    <name type="scientific">Populus tomentosa</name>
    <name type="common">Chinese white poplar</name>
    <dbReference type="NCBI Taxonomy" id="118781"/>
    <lineage>
        <taxon>Eukaryota</taxon>
        <taxon>Viridiplantae</taxon>
        <taxon>Streptophyta</taxon>
        <taxon>Embryophyta</taxon>
        <taxon>Tracheophyta</taxon>
        <taxon>Spermatophyta</taxon>
        <taxon>Magnoliopsida</taxon>
        <taxon>eudicotyledons</taxon>
        <taxon>Gunneridae</taxon>
        <taxon>Pentapetalae</taxon>
        <taxon>rosids</taxon>
        <taxon>fabids</taxon>
        <taxon>Malpighiales</taxon>
        <taxon>Salicaceae</taxon>
        <taxon>Saliceae</taxon>
        <taxon>Populus</taxon>
    </lineage>
</organism>
<reference evidence="1" key="1">
    <citation type="journal article" date="2020" name="bioRxiv">
        <title>Hybrid origin of Populus tomentosa Carr. identified through genome sequencing and phylogenomic analysis.</title>
        <authorList>
            <person name="An X."/>
            <person name="Gao K."/>
            <person name="Chen Z."/>
            <person name="Li J."/>
            <person name="Yang X."/>
            <person name="Yang X."/>
            <person name="Zhou J."/>
            <person name="Guo T."/>
            <person name="Zhao T."/>
            <person name="Huang S."/>
            <person name="Miao D."/>
            <person name="Khan W.U."/>
            <person name="Rao P."/>
            <person name="Ye M."/>
            <person name="Lei B."/>
            <person name="Liao W."/>
            <person name="Wang J."/>
            <person name="Ji L."/>
            <person name="Li Y."/>
            <person name="Guo B."/>
            <person name="Mustafa N.S."/>
            <person name="Li S."/>
            <person name="Yun Q."/>
            <person name="Keller S.R."/>
            <person name="Mao J."/>
            <person name="Zhang R."/>
            <person name="Strauss S.H."/>
        </authorList>
    </citation>
    <scope>NUCLEOTIDE SEQUENCE</scope>
    <source>
        <strain evidence="1">GM15</strain>
        <tissue evidence="1">Leaf</tissue>
    </source>
</reference>
<name>A0A8X8C1Q5_POPTO</name>
<dbReference type="AlphaFoldDB" id="A0A8X8C1Q5"/>
<evidence type="ECO:0000313" key="1">
    <source>
        <dbReference type="EMBL" id="KAG6737495.1"/>
    </source>
</evidence>
<evidence type="ECO:0000313" key="2">
    <source>
        <dbReference type="Proteomes" id="UP000886885"/>
    </source>
</evidence>
<dbReference type="EMBL" id="JAAWWB010000038">
    <property type="protein sequence ID" value="KAG6737495.1"/>
    <property type="molecule type" value="Genomic_DNA"/>
</dbReference>
<accession>A0A8X8C1Q5</accession>
<keyword evidence="2" id="KW-1185">Reference proteome</keyword>
<gene>
    <name evidence="1" type="ORF">POTOM_059019</name>
</gene>
<comment type="caution">
    <text evidence="1">The sequence shown here is derived from an EMBL/GenBank/DDBJ whole genome shotgun (WGS) entry which is preliminary data.</text>
</comment>
<proteinExistence type="predicted"/>
<sequence length="131" mass="14404">MKEIPNLSKDFDTCISSAACIKEVVVLSNVETACYESNSCCSSKMMRGGQRQFSIDLGSNKRGHFLEITNDSYSREGHLTDENLKKRFSAEISETQIWADLSVGGCQQADGQVFGSQQLHLTALVSCLCIL</sequence>